<evidence type="ECO:0000313" key="1">
    <source>
        <dbReference type="EMBL" id="KAJ1359802.1"/>
    </source>
</evidence>
<sequence>MLFSREFFGLVMFGLLVALAFTGWCCCGLCCSCYLLAKIAKENQQHPLPSPSYDQPNAFSRYSQERVPRVPTTRAPSAVSLRRRSRILATSMSQKMEDVIRHNSIPGIPV</sequence>
<organism evidence="1 2">
    <name type="scientific">Parelaphostrongylus tenuis</name>
    <name type="common">Meningeal worm</name>
    <dbReference type="NCBI Taxonomy" id="148309"/>
    <lineage>
        <taxon>Eukaryota</taxon>
        <taxon>Metazoa</taxon>
        <taxon>Ecdysozoa</taxon>
        <taxon>Nematoda</taxon>
        <taxon>Chromadorea</taxon>
        <taxon>Rhabditida</taxon>
        <taxon>Rhabditina</taxon>
        <taxon>Rhabditomorpha</taxon>
        <taxon>Strongyloidea</taxon>
        <taxon>Metastrongylidae</taxon>
        <taxon>Parelaphostrongylus</taxon>
    </lineage>
</organism>
<name>A0AAD5QRM5_PARTN</name>
<proteinExistence type="predicted"/>
<dbReference type="Proteomes" id="UP001196413">
    <property type="component" value="Unassembled WGS sequence"/>
</dbReference>
<dbReference type="EMBL" id="JAHQIW010003706">
    <property type="protein sequence ID" value="KAJ1359802.1"/>
    <property type="molecule type" value="Genomic_DNA"/>
</dbReference>
<accession>A0AAD5QRM5</accession>
<dbReference type="AlphaFoldDB" id="A0AAD5QRM5"/>
<comment type="caution">
    <text evidence="1">The sequence shown here is derived from an EMBL/GenBank/DDBJ whole genome shotgun (WGS) entry which is preliminary data.</text>
</comment>
<keyword evidence="2" id="KW-1185">Reference proteome</keyword>
<gene>
    <name evidence="1" type="ORF">KIN20_018603</name>
</gene>
<reference evidence="1" key="1">
    <citation type="submission" date="2021-06" db="EMBL/GenBank/DDBJ databases">
        <title>Parelaphostrongylus tenuis whole genome reference sequence.</title>
        <authorList>
            <person name="Garwood T.J."/>
            <person name="Larsen P.A."/>
            <person name="Fountain-Jones N.M."/>
            <person name="Garbe J.R."/>
            <person name="Macchietto M.G."/>
            <person name="Kania S.A."/>
            <person name="Gerhold R.W."/>
            <person name="Richards J.E."/>
            <person name="Wolf T.M."/>
        </authorList>
    </citation>
    <scope>NUCLEOTIDE SEQUENCE</scope>
    <source>
        <strain evidence="1">MNPRO001-30</strain>
        <tissue evidence="1">Meninges</tissue>
    </source>
</reference>
<evidence type="ECO:0000313" key="2">
    <source>
        <dbReference type="Proteomes" id="UP001196413"/>
    </source>
</evidence>
<protein>
    <submittedName>
        <fullName evidence="1">Uncharacterized protein</fullName>
    </submittedName>
</protein>